<keyword evidence="2" id="KW-1185">Reference proteome</keyword>
<reference evidence="1" key="1">
    <citation type="submission" date="2023-03" db="EMBL/GenBank/DDBJ databases">
        <title>Massive genome expansion in bonnet fungi (Mycena s.s.) driven by repeated elements and novel gene families across ecological guilds.</title>
        <authorList>
            <consortium name="Lawrence Berkeley National Laboratory"/>
            <person name="Harder C.B."/>
            <person name="Miyauchi S."/>
            <person name="Viragh M."/>
            <person name="Kuo A."/>
            <person name="Thoen E."/>
            <person name="Andreopoulos B."/>
            <person name="Lu D."/>
            <person name="Skrede I."/>
            <person name="Drula E."/>
            <person name="Henrissat B."/>
            <person name="Morin E."/>
            <person name="Kohler A."/>
            <person name="Barry K."/>
            <person name="LaButti K."/>
            <person name="Morin E."/>
            <person name="Salamov A."/>
            <person name="Lipzen A."/>
            <person name="Mereny Z."/>
            <person name="Hegedus B."/>
            <person name="Baldrian P."/>
            <person name="Stursova M."/>
            <person name="Weitz H."/>
            <person name="Taylor A."/>
            <person name="Grigoriev I.V."/>
            <person name="Nagy L.G."/>
            <person name="Martin F."/>
            <person name="Kauserud H."/>
        </authorList>
    </citation>
    <scope>NUCLEOTIDE SEQUENCE</scope>
    <source>
        <strain evidence="1">CBHHK188m</strain>
    </source>
</reference>
<dbReference type="AlphaFoldDB" id="A0AAD7J3I1"/>
<name>A0AAD7J3I1_9AGAR</name>
<gene>
    <name evidence="1" type="ORF">DFH07DRAFT_774042</name>
</gene>
<comment type="caution">
    <text evidence="1">The sequence shown here is derived from an EMBL/GenBank/DDBJ whole genome shotgun (WGS) entry which is preliminary data.</text>
</comment>
<organism evidence="1 2">
    <name type="scientific">Mycena maculata</name>
    <dbReference type="NCBI Taxonomy" id="230809"/>
    <lineage>
        <taxon>Eukaryota</taxon>
        <taxon>Fungi</taxon>
        <taxon>Dikarya</taxon>
        <taxon>Basidiomycota</taxon>
        <taxon>Agaricomycotina</taxon>
        <taxon>Agaricomycetes</taxon>
        <taxon>Agaricomycetidae</taxon>
        <taxon>Agaricales</taxon>
        <taxon>Marasmiineae</taxon>
        <taxon>Mycenaceae</taxon>
        <taxon>Mycena</taxon>
    </lineage>
</organism>
<proteinExistence type="predicted"/>
<protein>
    <submittedName>
        <fullName evidence="1">Uncharacterized protein</fullName>
    </submittedName>
</protein>
<evidence type="ECO:0000313" key="1">
    <source>
        <dbReference type="EMBL" id="KAJ7753643.1"/>
    </source>
</evidence>
<dbReference type="Proteomes" id="UP001215280">
    <property type="component" value="Unassembled WGS sequence"/>
</dbReference>
<evidence type="ECO:0000313" key="2">
    <source>
        <dbReference type="Proteomes" id="UP001215280"/>
    </source>
</evidence>
<sequence length="165" mass="17904">MRHSTYAGAIQALISAIAALQHGIGHIRAAAAARGSPIMRWWLGGVMTVAPELDDIDRMTATSSTSGPRNTHRTNTSPRALLRVNKRWHALGRPRLYATAAISLKGKWVARPLRRTLESNAALAALVAELLRPTTASTQHATSYSTLALISSAWMPSKESSLWRT</sequence>
<dbReference type="EMBL" id="JARJLG010000070">
    <property type="protein sequence ID" value="KAJ7753643.1"/>
    <property type="molecule type" value="Genomic_DNA"/>
</dbReference>
<accession>A0AAD7J3I1</accession>